<evidence type="ECO:0000256" key="2">
    <source>
        <dbReference type="ARBA" id="ARBA00022475"/>
    </source>
</evidence>
<evidence type="ECO:0000313" key="7">
    <source>
        <dbReference type="EMBL" id="ACO04152.1"/>
    </source>
</evidence>
<evidence type="ECO:0000256" key="6">
    <source>
        <dbReference type="SAM" id="Phobius"/>
    </source>
</evidence>
<dbReference type="RefSeq" id="WP_012676390.1">
    <property type="nucleotide sequence ID" value="NC_012440.1"/>
</dbReference>
<dbReference type="eggNOG" id="COG0531">
    <property type="taxonomic scope" value="Bacteria"/>
</dbReference>
<keyword evidence="8" id="KW-1185">Reference proteome</keyword>
<dbReference type="EMBL" id="CP001230">
    <property type="protein sequence ID" value="ACO04152.1"/>
    <property type="molecule type" value="Genomic_DNA"/>
</dbReference>
<evidence type="ECO:0000256" key="3">
    <source>
        <dbReference type="ARBA" id="ARBA00022692"/>
    </source>
</evidence>
<dbReference type="InterPro" id="IPR050367">
    <property type="entry name" value="APC_superfamily"/>
</dbReference>
<dbReference type="Pfam" id="PF13520">
    <property type="entry name" value="AA_permease_2"/>
    <property type="match status" value="1"/>
</dbReference>
<dbReference type="KEGG" id="pmx:PERMA_0240"/>
<feature type="transmembrane region" description="Helical" evidence="6">
    <location>
        <begin position="222"/>
        <end position="243"/>
    </location>
</feature>
<sequence>MKKSKIGLWEAVSLAVGTMIGAGIFSILGVGAQICENNLPLAFFIAAVISFSVAYSYSFLGSKFISNAGPIEFIIRGIGDNPVTGTLSILMWFSYVISISLFAKAFSGYFLALFHLPDKPVFVASVEGAIIVLFTALNFFGSKAVGKAEFWIVLIKISVLLSFVVLGIWSINPDFIKPVFNNSSIVNTFFASSVLFLTYMGFGLITNASENIENPEKNVPRAIYISIFIVAFIYISVSVVALGNLGVEGLIRSKEYALAEAAKPFLGDIGFTLVAIGALFSTSSAINATLYGGANIAYVLSKKGHLPKVFERKVWFNEPEGLFITAVLSYIFALFFDLNGISALISYVFLIIYIFVIVSHYRLSNIAGGKKVFIILNLIVILSVFIILLIYQWNNQRDSFITGFFILSFAFLFEIVYRQITGRIFIKRKLNRSHINTIF</sequence>
<evidence type="ECO:0000256" key="5">
    <source>
        <dbReference type="ARBA" id="ARBA00023136"/>
    </source>
</evidence>
<dbReference type="PANTHER" id="PTHR42770:SF11">
    <property type="entry name" value="INNER MEMBRANE TRANSPORT PROTEIN YBAT"/>
    <property type="match status" value="1"/>
</dbReference>
<dbReference type="HOGENOM" id="CLU_007946_15_2_0"/>
<feature type="transmembrane region" description="Helical" evidence="6">
    <location>
        <begin position="12"/>
        <end position="34"/>
    </location>
</feature>
<comment type="subcellular location">
    <subcellularLocation>
        <location evidence="1">Cell membrane</location>
        <topology evidence="1">Multi-pass membrane protein</topology>
    </subcellularLocation>
</comment>
<feature type="transmembrane region" description="Helical" evidence="6">
    <location>
        <begin position="92"/>
        <end position="115"/>
    </location>
</feature>
<dbReference type="Proteomes" id="UP000001366">
    <property type="component" value="Chromosome"/>
</dbReference>
<dbReference type="AlphaFoldDB" id="C0QTM2"/>
<dbReference type="GO" id="GO:0005886">
    <property type="term" value="C:plasma membrane"/>
    <property type="evidence" value="ECO:0007669"/>
    <property type="project" value="UniProtKB-SubCell"/>
</dbReference>
<keyword evidence="3 6" id="KW-0812">Transmembrane</keyword>
<dbReference type="InterPro" id="IPR002293">
    <property type="entry name" value="AA/rel_permease1"/>
</dbReference>
<dbReference type="GO" id="GO:0022857">
    <property type="term" value="F:transmembrane transporter activity"/>
    <property type="evidence" value="ECO:0007669"/>
    <property type="project" value="InterPro"/>
</dbReference>
<feature type="transmembrane region" description="Helical" evidence="6">
    <location>
        <begin position="184"/>
        <end position="202"/>
    </location>
</feature>
<dbReference type="STRING" id="123214.PERMA_0240"/>
<dbReference type="PIRSF" id="PIRSF006060">
    <property type="entry name" value="AA_transporter"/>
    <property type="match status" value="1"/>
</dbReference>
<protein>
    <submittedName>
        <fullName evidence="7">Amino acid transporter</fullName>
    </submittedName>
</protein>
<dbReference type="PANTHER" id="PTHR42770">
    <property type="entry name" value="AMINO ACID TRANSPORTER-RELATED"/>
    <property type="match status" value="1"/>
</dbReference>
<reference evidence="7 8" key="1">
    <citation type="journal article" date="2009" name="J. Bacteriol.">
        <title>Complete and draft genome sequences of six members of the Aquificales.</title>
        <authorList>
            <person name="Reysenbach A.L."/>
            <person name="Hamamura N."/>
            <person name="Podar M."/>
            <person name="Griffiths E."/>
            <person name="Ferreira S."/>
            <person name="Hochstein R."/>
            <person name="Heidelberg J."/>
            <person name="Johnson J."/>
            <person name="Mead D."/>
            <person name="Pohorille A."/>
            <person name="Sarmiento M."/>
            <person name="Schweighofer K."/>
            <person name="Seshadri R."/>
            <person name="Voytek M.A."/>
        </authorList>
    </citation>
    <scope>NUCLEOTIDE SEQUENCE [LARGE SCALE GENOMIC DNA]</scope>
    <source>
        <strain evidence="8">DSM 14350 / EX-H1</strain>
    </source>
</reference>
<keyword evidence="5 6" id="KW-0472">Membrane</keyword>
<organism evidence="7 8">
    <name type="scientific">Persephonella marina (strain DSM 14350 / EX-H1)</name>
    <dbReference type="NCBI Taxonomy" id="123214"/>
    <lineage>
        <taxon>Bacteria</taxon>
        <taxon>Pseudomonadati</taxon>
        <taxon>Aquificota</taxon>
        <taxon>Aquificia</taxon>
        <taxon>Aquificales</taxon>
        <taxon>Hydrogenothermaceae</taxon>
        <taxon>Persephonella</taxon>
    </lineage>
</organism>
<feature type="transmembrane region" description="Helical" evidence="6">
    <location>
        <begin position="153"/>
        <end position="172"/>
    </location>
</feature>
<feature type="transmembrane region" description="Helical" evidence="6">
    <location>
        <begin position="373"/>
        <end position="393"/>
    </location>
</feature>
<dbReference type="PaxDb" id="123214-PERMA_0240"/>
<gene>
    <name evidence="7" type="ordered locus">PERMA_0240</name>
</gene>
<feature type="transmembrane region" description="Helical" evidence="6">
    <location>
        <begin position="399"/>
        <end position="417"/>
    </location>
</feature>
<evidence type="ECO:0000256" key="1">
    <source>
        <dbReference type="ARBA" id="ARBA00004651"/>
    </source>
</evidence>
<dbReference type="Gene3D" id="1.20.1740.10">
    <property type="entry name" value="Amino acid/polyamine transporter I"/>
    <property type="match status" value="1"/>
</dbReference>
<keyword evidence="2" id="KW-1003">Cell membrane</keyword>
<feature type="transmembrane region" description="Helical" evidence="6">
    <location>
        <begin position="121"/>
        <end position="141"/>
    </location>
</feature>
<feature type="transmembrane region" description="Helical" evidence="6">
    <location>
        <begin position="273"/>
        <end position="300"/>
    </location>
</feature>
<keyword evidence="4 6" id="KW-1133">Transmembrane helix</keyword>
<feature type="transmembrane region" description="Helical" evidence="6">
    <location>
        <begin position="344"/>
        <end position="361"/>
    </location>
</feature>
<accession>C0QTM2</accession>
<name>C0QTM2_PERMH</name>
<feature type="transmembrane region" description="Helical" evidence="6">
    <location>
        <begin position="321"/>
        <end position="338"/>
    </location>
</feature>
<dbReference type="OrthoDB" id="9804700at2"/>
<proteinExistence type="predicted"/>
<evidence type="ECO:0000256" key="4">
    <source>
        <dbReference type="ARBA" id="ARBA00022989"/>
    </source>
</evidence>
<feature type="transmembrane region" description="Helical" evidence="6">
    <location>
        <begin position="40"/>
        <end position="60"/>
    </location>
</feature>
<evidence type="ECO:0000313" key="8">
    <source>
        <dbReference type="Proteomes" id="UP000001366"/>
    </source>
</evidence>